<dbReference type="OrthoDB" id="5468457at2"/>
<gene>
    <name evidence="2" type="ORF">SAMN05192589_1195</name>
</gene>
<dbReference type="PANTHER" id="PTHR43581:SF2">
    <property type="entry name" value="EXCINUCLEASE ATPASE SUBUNIT"/>
    <property type="match status" value="1"/>
</dbReference>
<organism evidence="2 3">
    <name type="scientific">Paracidovorax valerianellae</name>
    <dbReference type="NCBI Taxonomy" id="187868"/>
    <lineage>
        <taxon>Bacteria</taxon>
        <taxon>Pseudomonadati</taxon>
        <taxon>Pseudomonadota</taxon>
        <taxon>Betaproteobacteria</taxon>
        <taxon>Burkholderiales</taxon>
        <taxon>Comamonadaceae</taxon>
        <taxon>Paracidovorax</taxon>
    </lineage>
</organism>
<dbReference type="CDD" id="cd00267">
    <property type="entry name" value="ABC_ATPase"/>
    <property type="match status" value="1"/>
</dbReference>
<dbReference type="STRING" id="187868.SAMN05192589_1195"/>
<dbReference type="InterPro" id="IPR003959">
    <property type="entry name" value="ATPase_AAA_core"/>
</dbReference>
<protein>
    <submittedName>
        <fullName evidence="2">Predicted ATP-binding protein involved in virulence</fullName>
    </submittedName>
</protein>
<keyword evidence="2" id="KW-0547">Nucleotide-binding</keyword>
<keyword evidence="2" id="KW-0067">ATP-binding</keyword>
<feature type="domain" description="ATPase AAA-type core" evidence="1">
    <location>
        <begin position="28"/>
        <end position="437"/>
    </location>
</feature>
<evidence type="ECO:0000313" key="2">
    <source>
        <dbReference type="EMBL" id="SDE49851.1"/>
    </source>
</evidence>
<sequence length="471" mass="53519">MQSPYITRIQVDGMHGQFNVDIQLKSGLNVLYGQNGRGKTTLLHLIANTLELDFDRFKYLRFELIDISVSNGSVIKIRPEKDESGILVSLDGNELQWREDGSENSNLHRRILRSVLGNRPNYLPAFRSILERVRNDSFLGALTPSQQQEFDKIRIAEARVMREDGVLPVRYPSRTEGPSLTAQKTLQCRQWFGGFSPIIRYPSIGEVTDKLETEFRDAELETAAFERRMFSDFFLGTMRALLSGQDLPSEQEVETLLQRIRTAVVEEESNPEPYEPHGPQIIHQLAQAVDSVAAEAARAGAAERRVLRLYADMLEQRGRERRSSFEKIKKFETAVNKFLDNKTLHIAEGRRYAPRSRSTYVESENYQQYPLTSLSSGERQVLTMLFSASRLSAMSGSFLIDEPELSLHIDWQRIVLAELMAQAGGRQIIACTHSPEVGADHIDAVQVFNPIPYRRNNNQEVVSDSLLDDSL</sequence>
<dbReference type="PANTHER" id="PTHR43581">
    <property type="entry name" value="ATP/GTP PHOSPHATASE"/>
    <property type="match status" value="1"/>
</dbReference>
<dbReference type="SUPFAM" id="SSF52540">
    <property type="entry name" value="P-loop containing nucleoside triphosphate hydrolases"/>
    <property type="match status" value="1"/>
</dbReference>
<keyword evidence="3" id="KW-1185">Reference proteome</keyword>
<reference evidence="2 3" key="1">
    <citation type="submission" date="2016-10" db="EMBL/GenBank/DDBJ databases">
        <authorList>
            <person name="de Groot N.N."/>
        </authorList>
    </citation>
    <scope>NUCLEOTIDE SEQUENCE [LARGE SCALE GENOMIC DNA]</scope>
    <source>
        <strain evidence="2 3">DSM 16619</strain>
    </source>
</reference>
<dbReference type="InterPro" id="IPR027417">
    <property type="entry name" value="P-loop_NTPase"/>
</dbReference>
<dbReference type="Gene3D" id="3.40.50.300">
    <property type="entry name" value="P-loop containing nucleotide triphosphate hydrolases"/>
    <property type="match status" value="1"/>
</dbReference>
<dbReference type="GO" id="GO:0005524">
    <property type="term" value="F:ATP binding"/>
    <property type="evidence" value="ECO:0007669"/>
    <property type="project" value="UniProtKB-KW"/>
</dbReference>
<evidence type="ECO:0000313" key="3">
    <source>
        <dbReference type="Proteomes" id="UP000198781"/>
    </source>
</evidence>
<evidence type="ECO:0000259" key="1">
    <source>
        <dbReference type="Pfam" id="PF13304"/>
    </source>
</evidence>
<dbReference type="AlphaFoldDB" id="A0A1G7DE99"/>
<name>A0A1G7DE99_9BURK</name>
<dbReference type="EMBL" id="FMZC01000019">
    <property type="protein sequence ID" value="SDE49851.1"/>
    <property type="molecule type" value="Genomic_DNA"/>
</dbReference>
<accession>A0A1G7DE99</accession>
<dbReference type="GO" id="GO:0006302">
    <property type="term" value="P:double-strand break repair"/>
    <property type="evidence" value="ECO:0007669"/>
    <property type="project" value="InterPro"/>
</dbReference>
<proteinExistence type="predicted"/>
<dbReference type="InterPro" id="IPR051396">
    <property type="entry name" value="Bact_Antivir_Def_Nuclease"/>
</dbReference>
<dbReference type="Proteomes" id="UP000198781">
    <property type="component" value="Unassembled WGS sequence"/>
</dbReference>
<dbReference type="GO" id="GO:0016887">
    <property type="term" value="F:ATP hydrolysis activity"/>
    <property type="evidence" value="ECO:0007669"/>
    <property type="project" value="InterPro"/>
</dbReference>
<dbReference type="RefSeq" id="WP_092745726.1">
    <property type="nucleotide sequence ID" value="NZ_FMZC01000019.1"/>
</dbReference>
<dbReference type="Pfam" id="PF13304">
    <property type="entry name" value="AAA_21"/>
    <property type="match status" value="1"/>
</dbReference>